<keyword evidence="4" id="KW-1185">Reference proteome</keyword>
<reference evidence="4" key="1">
    <citation type="submission" date="2016-03" db="EMBL/GenBank/DDBJ databases">
        <authorList>
            <person name="Devillers Hugo."/>
        </authorList>
    </citation>
    <scope>NUCLEOTIDE SEQUENCE [LARGE SCALE GENOMIC DNA]</scope>
</reference>
<dbReference type="InterPro" id="IPR001005">
    <property type="entry name" value="SANT/Myb"/>
</dbReference>
<evidence type="ECO:0000256" key="1">
    <source>
        <dbReference type="SAM" id="MobiDB-lite"/>
    </source>
</evidence>
<feature type="region of interest" description="Disordered" evidence="1">
    <location>
        <begin position="191"/>
        <end position="261"/>
    </location>
</feature>
<organism evidence="3 4">
    <name type="scientific">Lachancea nothofagi CBS 11611</name>
    <dbReference type="NCBI Taxonomy" id="1266666"/>
    <lineage>
        <taxon>Eukaryota</taxon>
        <taxon>Fungi</taxon>
        <taxon>Dikarya</taxon>
        <taxon>Ascomycota</taxon>
        <taxon>Saccharomycotina</taxon>
        <taxon>Saccharomycetes</taxon>
        <taxon>Saccharomycetales</taxon>
        <taxon>Saccharomycetaceae</taxon>
        <taxon>Lachancea</taxon>
    </lineage>
</organism>
<dbReference type="Proteomes" id="UP000189911">
    <property type="component" value="Chromosome E"/>
</dbReference>
<evidence type="ECO:0000313" key="4">
    <source>
        <dbReference type="Proteomes" id="UP000189911"/>
    </source>
</evidence>
<gene>
    <name evidence="3" type="ORF">LANO_0E11034G</name>
</gene>
<evidence type="ECO:0000313" key="3">
    <source>
        <dbReference type="EMBL" id="SCU95683.1"/>
    </source>
</evidence>
<dbReference type="AlphaFoldDB" id="A0A1G4JX38"/>
<feature type="domain" description="Myb-like" evidence="2">
    <location>
        <begin position="256"/>
        <end position="321"/>
    </location>
</feature>
<dbReference type="PROSITE" id="PS50090">
    <property type="entry name" value="MYB_LIKE"/>
    <property type="match status" value="1"/>
</dbReference>
<evidence type="ECO:0000259" key="2">
    <source>
        <dbReference type="PROSITE" id="PS50090"/>
    </source>
</evidence>
<name>A0A1G4JX38_9SACH</name>
<feature type="compositionally biased region" description="Polar residues" evidence="1">
    <location>
        <begin position="226"/>
        <end position="237"/>
    </location>
</feature>
<dbReference type="EMBL" id="LT598451">
    <property type="protein sequence ID" value="SCU95683.1"/>
    <property type="molecule type" value="Genomic_DNA"/>
</dbReference>
<accession>A0A1G4JX38</accession>
<feature type="compositionally biased region" description="Low complexity" evidence="1">
    <location>
        <begin position="246"/>
        <end position="258"/>
    </location>
</feature>
<dbReference type="OrthoDB" id="4036644at2759"/>
<feature type="compositionally biased region" description="Pro residues" evidence="1">
    <location>
        <begin position="203"/>
        <end position="219"/>
    </location>
</feature>
<protein>
    <submittedName>
        <fullName evidence="3">LANO_0E11034g1_1</fullName>
    </submittedName>
</protein>
<sequence>MRVMQFRCSFRRPHQAEINAREQENPGHRSNYQCELHANRCDISILFFHNRFLQCTTATIVRVPDRPTYIKINSGLAWELFCERRSFRDELRSQPNTQIFDYCRVSLIVGLHANAKTHTRLVSHSRTSTHIQRERLNTPVQKLRTEKTGCTVTFVPKLGFALSTHTHTHTHTNAHTGGIFIAMADPFESSHDDGCDAFRGARAPPPAPLPPPAPPPPLPLLSHPPQQSQRSTPNSSLYHAGMLETSPTSSASSGSSQKPSRRLWSPMEDLFLLTLVLTHKHALPVSSNVRRFWEFVSFQLLQEHSLQRNTRQCRDRFNLLYTRGVRNAACNVEPGSHRDALILKIAQVFDSTGRGHYRLSRAYSKQPRQDTSQLLYQGLPFAQAHVPDHNAYSGFGLGPATIDTADSVSPETTKFPEPSELTHISDSVSSLMASTQSLATDFQDLSERFTQLSDQVKFIQMRLDNIHEPPYHNRLMPGMYNSNPFQPSGFPPPNEGHG</sequence>
<proteinExistence type="predicted"/>